<dbReference type="OrthoDB" id="2534759at2759"/>
<protein>
    <submittedName>
        <fullName evidence="2">Uncharacterized protein</fullName>
    </submittedName>
</protein>
<evidence type="ECO:0000313" key="3">
    <source>
        <dbReference type="Proteomes" id="UP000007431"/>
    </source>
</evidence>
<dbReference type="AlphaFoldDB" id="D8Q7D7"/>
<accession>D8Q7D7</accession>
<dbReference type="InParanoid" id="D8Q7D7"/>
<name>D8Q7D7_SCHCM</name>
<dbReference type="eggNOG" id="ENOG502S2SA">
    <property type="taxonomic scope" value="Eukaryota"/>
</dbReference>
<feature type="region of interest" description="Disordered" evidence="1">
    <location>
        <begin position="1"/>
        <end position="61"/>
    </location>
</feature>
<organism evidence="3">
    <name type="scientific">Schizophyllum commune (strain H4-8 / FGSC 9210)</name>
    <name type="common">Split gill fungus</name>
    <dbReference type="NCBI Taxonomy" id="578458"/>
    <lineage>
        <taxon>Eukaryota</taxon>
        <taxon>Fungi</taxon>
        <taxon>Dikarya</taxon>
        <taxon>Basidiomycota</taxon>
        <taxon>Agaricomycotina</taxon>
        <taxon>Agaricomycetes</taxon>
        <taxon>Agaricomycetidae</taxon>
        <taxon>Agaricales</taxon>
        <taxon>Schizophyllaceae</taxon>
        <taxon>Schizophyllum</taxon>
    </lineage>
</organism>
<feature type="compositionally biased region" description="Polar residues" evidence="1">
    <location>
        <begin position="1"/>
        <end position="28"/>
    </location>
</feature>
<dbReference type="KEGG" id="scm:SCHCO_02506195"/>
<dbReference type="HOGENOM" id="CLU_013928_0_0_1"/>
<feature type="region of interest" description="Disordered" evidence="1">
    <location>
        <begin position="461"/>
        <end position="496"/>
    </location>
</feature>
<dbReference type="OMA" id="GWLYRQD"/>
<gene>
    <name evidence="2" type="ORF">SCHCODRAFT_56922</name>
</gene>
<feature type="region of interest" description="Disordered" evidence="1">
    <location>
        <begin position="258"/>
        <end position="294"/>
    </location>
</feature>
<reference evidence="2 3" key="1">
    <citation type="journal article" date="2010" name="Nat. Biotechnol.">
        <title>Genome sequence of the model mushroom Schizophyllum commune.</title>
        <authorList>
            <person name="Ohm R.A."/>
            <person name="de Jong J.F."/>
            <person name="Lugones L.G."/>
            <person name="Aerts A."/>
            <person name="Kothe E."/>
            <person name="Stajich J.E."/>
            <person name="de Vries R.P."/>
            <person name="Record E."/>
            <person name="Levasseur A."/>
            <person name="Baker S.E."/>
            <person name="Bartholomew K.A."/>
            <person name="Coutinho P.M."/>
            <person name="Erdmann S."/>
            <person name="Fowler T.J."/>
            <person name="Gathman A.C."/>
            <person name="Lombard V."/>
            <person name="Henrissat B."/>
            <person name="Knabe N."/>
            <person name="Kuees U."/>
            <person name="Lilly W.W."/>
            <person name="Lindquist E."/>
            <person name="Lucas S."/>
            <person name="Magnuson J.K."/>
            <person name="Piumi F."/>
            <person name="Raudaskoski M."/>
            <person name="Salamov A."/>
            <person name="Schmutz J."/>
            <person name="Schwarze F.W.M.R."/>
            <person name="vanKuyk P.A."/>
            <person name="Horton J.S."/>
            <person name="Grigoriev I.V."/>
            <person name="Woesten H.A.B."/>
        </authorList>
    </citation>
    <scope>NUCLEOTIDE SEQUENCE [LARGE SCALE GENOMIC DNA]</scope>
    <source>
        <strain evidence="3">H4-8 / FGSC 9210</strain>
    </source>
</reference>
<dbReference type="Proteomes" id="UP000007431">
    <property type="component" value="Unassembled WGS sequence"/>
</dbReference>
<dbReference type="RefSeq" id="XP_003030912.1">
    <property type="nucleotide sequence ID" value="XM_003030866.1"/>
</dbReference>
<proteinExistence type="predicted"/>
<feature type="compositionally biased region" description="Acidic residues" evidence="1">
    <location>
        <begin position="461"/>
        <end position="494"/>
    </location>
</feature>
<dbReference type="EMBL" id="GL377307">
    <property type="protein sequence ID" value="EFI96009.1"/>
    <property type="molecule type" value="Genomic_DNA"/>
</dbReference>
<dbReference type="GeneID" id="9586659"/>
<dbReference type="VEuPathDB" id="FungiDB:SCHCODRAFT_02506195"/>
<evidence type="ECO:0000256" key="1">
    <source>
        <dbReference type="SAM" id="MobiDB-lite"/>
    </source>
</evidence>
<evidence type="ECO:0000313" key="2">
    <source>
        <dbReference type="EMBL" id="EFI96009.1"/>
    </source>
</evidence>
<keyword evidence="3" id="KW-1185">Reference proteome</keyword>
<dbReference type="STRING" id="578458.D8Q7D7"/>
<dbReference type="PANTHER" id="PTHR38702">
    <property type="entry name" value="CALPONIN-HOMOLOGY (CH) DOMAIN-CONTAINING PROTEIN"/>
    <property type="match status" value="1"/>
</dbReference>
<dbReference type="PANTHER" id="PTHR38702:SF1">
    <property type="entry name" value="CALPONIN-HOMOLOGY (CH) DOMAIN-CONTAINING PROTEIN"/>
    <property type="match status" value="1"/>
</dbReference>
<sequence length="684" mass="75217">MPNSDSTASTSTSPMALTPESTGSSPDPSSAARKARRQTAFYPNLNSANKPQKPFSRSAAKRESVMMLGSIEHLQHYFTKTGIAAKKSALATHKGLVPALGGTLHIRNTSSISREMLGMDLPPSPVIPPPIERQFPTVLKYETDPDSLLPGVVEDLNAVSHSWAINETPPATPFDVLSALKITTRAVRAIRNYVLSLPDESAGTLRAQYRSKQLGPGAIKQKDLSREQQQDPLTLIRRSALSLLEVLRELEERSRLPLTDDAYDAQSEGGSSTQRAGAATPDASASPANGLGIVDLPADRDADGFLHPGDASMSYSLIQVGGRMERVPVWEDEDDIQWDEDDEQKKKREGWDERLVIDHGWLYKQDIKLEDLVKERTAVSKYLDQVDEVLFDGKQGEERGWERAGRRLAQRTKSRLANRRASAGLAENKKVGAIFSGMSADKKNRRVTTGMMNLMGELSLSEEPEGMEDISEQAEEADEEEEAATEASVDDDELPGWAKRGAYGGQDLKRAHALLLDALPARLREALVPPDSRDDFLGSLSSGQLLCIAYNVCVRRSKKPWGYVNPDGIHDIIALMKADEAGDKKEGSKSGWTFRRIDNLRLWIGAMKLRYLLPIQQPGLPSGRSGASPSPSASPSFSQTRFTGVPIVFDAKVVARREDGWRDMLETVLLAWVDAVVEEKRGER</sequence>